<feature type="region of interest" description="Disordered" evidence="1">
    <location>
        <begin position="69"/>
        <end position="117"/>
    </location>
</feature>
<feature type="compositionally biased region" description="Polar residues" evidence="1">
    <location>
        <begin position="80"/>
        <end position="96"/>
    </location>
</feature>
<evidence type="ECO:0000313" key="3">
    <source>
        <dbReference type="Proteomes" id="UP000175971"/>
    </source>
</evidence>
<keyword evidence="3" id="KW-1185">Reference proteome</keyword>
<comment type="caution">
    <text evidence="2">The sequence shown here is derived from an EMBL/GenBank/DDBJ whole genome shotgun (WGS) entry which is preliminary data.</text>
</comment>
<dbReference type="AlphaFoldDB" id="A0A1E7M1F8"/>
<gene>
    <name evidence="2" type="ORF">AN221_02870</name>
</gene>
<dbReference type="Proteomes" id="UP000175971">
    <property type="component" value="Unassembled WGS sequence"/>
</dbReference>
<evidence type="ECO:0000256" key="1">
    <source>
        <dbReference type="SAM" id="MobiDB-lite"/>
    </source>
</evidence>
<sequence length="117" mass="12706">MSAQLAGRAGLHHSTWPSASVTTMDLTAFCLFLPEMNLSRSLRPAAGRRTRISVPSMMPVVPLAPRWSTTSARVRSRTSGLTVQPRSASRGRTSPTARVMVERSTPNQQASTSWVTP</sequence>
<accession>A0A1E7M1F8</accession>
<dbReference type="EMBL" id="LJGZ01000005">
    <property type="protein sequence ID" value="OEV21913.1"/>
    <property type="molecule type" value="Genomic_DNA"/>
</dbReference>
<name>A0A1E7M1F8_9ACTN</name>
<organism evidence="2 3">
    <name type="scientific">Streptomyces nanshensis</name>
    <dbReference type="NCBI Taxonomy" id="518642"/>
    <lineage>
        <taxon>Bacteria</taxon>
        <taxon>Bacillati</taxon>
        <taxon>Actinomycetota</taxon>
        <taxon>Actinomycetes</taxon>
        <taxon>Kitasatosporales</taxon>
        <taxon>Streptomycetaceae</taxon>
        <taxon>Streptomyces</taxon>
    </lineage>
</organism>
<feature type="compositionally biased region" description="Low complexity" evidence="1">
    <location>
        <begin position="69"/>
        <end position="79"/>
    </location>
</feature>
<proteinExistence type="predicted"/>
<feature type="compositionally biased region" description="Polar residues" evidence="1">
    <location>
        <begin position="104"/>
        <end position="117"/>
    </location>
</feature>
<reference evidence="2 3" key="1">
    <citation type="journal article" date="2016" name="Front. Microbiol.">
        <title>Comparative Genomics Analysis of Streptomyces Species Reveals Their Adaptation to the Marine Environment and Their Diversity at the Genomic Level.</title>
        <authorList>
            <person name="Tian X."/>
            <person name="Zhang Z."/>
            <person name="Yang T."/>
            <person name="Chen M."/>
            <person name="Li J."/>
            <person name="Chen F."/>
            <person name="Yang J."/>
            <person name="Li W."/>
            <person name="Zhang B."/>
            <person name="Zhang Z."/>
            <person name="Wu J."/>
            <person name="Zhang C."/>
            <person name="Long L."/>
            <person name="Xiao J."/>
        </authorList>
    </citation>
    <scope>NUCLEOTIDE SEQUENCE [LARGE SCALE GENOMIC DNA]</scope>
    <source>
        <strain evidence="2 3">SCSIO M10372</strain>
    </source>
</reference>
<protein>
    <submittedName>
        <fullName evidence="2">Uncharacterized protein</fullName>
    </submittedName>
</protein>
<evidence type="ECO:0000313" key="2">
    <source>
        <dbReference type="EMBL" id="OEV21913.1"/>
    </source>
</evidence>